<dbReference type="PANTHER" id="PTHR11941:SF54">
    <property type="entry name" value="ENOYL-COA HYDRATASE, MITOCHONDRIAL"/>
    <property type="match status" value="1"/>
</dbReference>
<dbReference type="Proteomes" id="UP001151088">
    <property type="component" value="Unassembled WGS sequence"/>
</dbReference>
<dbReference type="InterPro" id="IPR001753">
    <property type="entry name" value="Enoyl-CoA_hydra/iso"/>
</dbReference>
<dbReference type="GO" id="GO:0003824">
    <property type="term" value="F:catalytic activity"/>
    <property type="evidence" value="ECO:0007669"/>
    <property type="project" value="UniProtKB-ARBA"/>
</dbReference>
<dbReference type="InterPro" id="IPR029045">
    <property type="entry name" value="ClpP/crotonase-like_dom_sf"/>
</dbReference>
<name>A0A9X2T464_9HYPH</name>
<evidence type="ECO:0000313" key="2">
    <source>
        <dbReference type="Proteomes" id="UP001151088"/>
    </source>
</evidence>
<dbReference type="SUPFAM" id="SSF52096">
    <property type="entry name" value="ClpP/crotonase"/>
    <property type="match status" value="1"/>
</dbReference>
<accession>A0A9X2T464</accession>
<evidence type="ECO:0000313" key="1">
    <source>
        <dbReference type="EMBL" id="MCS0495696.1"/>
    </source>
</evidence>
<comment type="caution">
    <text evidence="1">The sequence shown here is derived from an EMBL/GenBank/DDBJ whole genome shotgun (WGS) entry which is preliminary data.</text>
</comment>
<proteinExistence type="predicted"/>
<dbReference type="GO" id="GO:0006635">
    <property type="term" value="P:fatty acid beta-oxidation"/>
    <property type="evidence" value="ECO:0007669"/>
    <property type="project" value="TreeGrafter"/>
</dbReference>
<keyword evidence="2" id="KW-1185">Reference proteome</keyword>
<protein>
    <submittedName>
        <fullName evidence="1">Enoyl-CoA hydratase-related protein</fullName>
    </submittedName>
</protein>
<sequence>MPQEPTFEFFHLEASDGVAVLTVDRPPVNAFSREVYEDLARVIDHIEATPAIRVVVLACKPDAKAWIGGGDLKEFLSFTAETRRARHDYVEGVTDRFYRLSCPTVAAITRPALGGGMVFASFCDILVSADTAFFAMPEVDRSLTGGAGAYFNRLNLPVSFIREMILTGRRLSAAELREVGFLNHVLPEDQVMDKAMEIARIIAAKSSAAVRAIKQSANLIDTVGWDEGRAAAHEMSATKLVDGPDYKEAISAFLERRKPAFNAD</sequence>
<organism evidence="1 2">
    <name type="scientific">Ancylobacter mangrovi</name>
    <dbReference type="NCBI Taxonomy" id="2972472"/>
    <lineage>
        <taxon>Bacteria</taxon>
        <taxon>Pseudomonadati</taxon>
        <taxon>Pseudomonadota</taxon>
        <taxon>Alphaproteobacteria</taxon>
        <taxon>Hyphomicrobiales</taxon>
        <taxon>Xanthobacteraceae</taxon>
        <taxon>Ancylobacter</taxon>
    </lineage>
</organism>
<dbReference type="AlphaFoldDB" id="A0A9X2T464"/>
<dbReference type="RefSeq" id="WP_258732862.1">
    <property type="nucleotide sequence ID" value="NZ_JANTHZ010000004.1"/>
</dbReference>
<dbReference type="Pfam" id="PF00378">
    <property type="entry name" value="ECH_1"/>
    <property type="match status" value="1"/>
</dbReference>
<dbReference type="Gene3D" id="3.90.226.10">
    <property type="entry name" value="2-enoyl-CoA Hydratase, Chain A, domain 1"/>
    <property type="match status" value="1"/>
</dbReference>
<dbReference type="PANTHER" id="PTHR11941">
    <property type="entry name" value="ENOYL-COA HYDRATASE-RELATED"/>
    <property type="match status" value="1"/>
</dbReference>
<gene>
    <name evidence="1" type="ORF">NVS89_11350</name>
</gene>
<reference evidence="1" key="1">
    <citation type="submission" date="2022-08" db="EMBL/GenBank/DDBJ databases">
        <authorList>
            <person name="Li F."/>
        </authorList>
    </citation>
    <scope>NUCLEOTIDE SEQUENCE</scope>
    <source>
        <strain evidence="1">MQZ15Z-1</strain>
    </source>
</reference>
<dbReference type="EMBL" id="JANTHZ010000004">
    <property type="protein sequence ID" value="MCS0495696.1"/>
    <property type="molecule type" value="Genomic_DNA"/>
</dbReference>
<dbReference type="CDD" id="cd06558">
    <property type="entry name" value="crotonase-like"/>
    <property type="match status" value="1"/>
</dbReference>